<reference evidence="6" key="1">
    <citation type="submission" date="2013-08" db="EMBL/GenBank/DDBJ databases">
        <authorList>
            <person name="Mendez C."/>
            <person name="Richter M."/>
            <person name="Ferrer M."/>
            <person name="Sanchez J."/>
        </authorList>
    </citation>
    <scope>NUCLEOTIDE SEQUENCE</scope>
</reference>
<gene>
    <name evidence="6" type="ORF">B1B_13561</name>
</gene>
<evidence type="ECO:0000256" key="2">
    <source>
        <dbReference type="ARBA" id="ARBA00022723"/>
    </source>
</evidence>
<dbReference type="InterPro" id="IPR002888">
    <property type="entry name" value="2Fe-2S-bd"/>
</dbReference>
<dbReference type="EC" id="1.-.-.-" evidence="6"/>
<evidence type="ECO:0000313" key="6">
    <source>
        <dbReference type="EMBL" id="EQD44328.1"/>
    </source>
</evidence>
<keyword evidence="1" id="KW-0001">2Fe-2S</keyword>
<dbReference type="AlphaFoldDB" id="T0ZI01"/>
<dbReference type="SUPFAM" id="SSF47741">
    <property type="entry name" value="CO dehydrogenase ISP C-domain like"/>
    <property type="match status" value="1"/>
</dbReference>
<dbReference type="Gene3D" id="1.10.150.120">
    <property type="entry name" value="[2Fe-2S]-binding domain"/>
    <property type="match status" value="1"/>
</dbReference>
<evidence type="ECO:0000256" key="1">
    <source>
        <dbReference type="ARBA" id="ARBA00022714"/>
    </source>
</evidence>
<organism evidence="6">
    <name type="scientific">mine drainage metagenome</name>
    <dbReference type="NCBI Taxonomy" id="410659"/>
    <lineage>
        <taxon>unclassified sequences</taxon>
        <taxon>metagenomes</taxon>
        <taxon>ecological metagenomes</taxon>
    </lineage>
</organism>
<evidence type="ECO:0000256" key="4">
    <source>
        <dbReference type="ARBA" id="ARBA00023014"/>
    </source>
</evidence>
<reference evidence="6" key="2">
    <citation type="journal article" date="2014" name="ISME J.">
        <title>Microbial stratification in low pH oxic and suboxic macroscopic growths along an acid mine drainage.</title>
        <authorList>
            <person name="Mendez-Garcia C."/>
            <person name="Mesa V."/>
            <person name="Sprenger R.R."/>
            <person name="Richter M."/>
            <person name="Diez M.S."/>
            <person name="Solano J."/>
            <person name="Bargiela R."/>
            <person name="Golyshina O.V."/>
            <person name="Manteca A."/>
            <person name="Ramos J.L."/>
            <person name="Gallego J.R."/>
            <person name="Llorente I."/>
            <person name="Martins Dos Santos V.A."/>
            <person name="Jensen O.N."/>
            <person name="Pelaez A.I."/>
            <person name="Sanchez J."/>
            <person name="Ferrer M."/>
        </authorList>
    </citation>
    <scope>NUCLEOTIDE SEQUENCE</scope>
</reference>
<evidence type="ECO:0000256" key="3">
    <source>
        <dbReference type="ARBA" id="ARBA00023004"/>
    </source>
</evidence>
<dbReference type="Pfam" id="PF01799">
    <property type="entry name" value="Fer2_2"/>
    <property type="match status" value="1"/>
</dbReference>
<accession>T0ZI01</accession>
<evidence type="ECO:0000259" key="5">
    <source>
        <dbReference type="Pfam" id="PF01799"/>
    </source>
</evidence>
<dbReference type="PANTHER" id="PTHR44379">
    <property type="entry name" value="OXIDOREDUCTASE WITH IRON-SULFUR SUBUNIT"/>
    <property type="match status" value="1"/>
</dbReference>
<keyword evidence="4" id="KW-0411">Iron-sulfur</keyword>
<dbReference type="GO" id="GO:0046872">
    <property type="term" value="F:metal ion binding"/>
    <property type="evidence" value="ECO:0007669"/>
    <property type="project" value="UniProtKB-KW"/>
</dbReference>
<dbReference type="GO" id="GO:0051537">
    <property type="term" value="F:2 iron, 2 sulfur cluster binding"/>
    <property type="evidence" value="ECO:0007669"/>
    <property type="project" value="UniProtKB-KW"/>
</dbReference>
<dbReference type="InterPro" id="IPR036884">
    <property type="entry name" value="2Fe-2S-bd_dom_sf"/>
</dbReference>
<sequence>MEDREVTTIEGATGHPAGRAVLAAFESEGAVQCGYCTPGFVMALTGLLGRTPPDRRSPERLLRELQGNLCRCTGYAAIARAVERAGREAP</sequence>
<protein>
    <submittedName>
        <fullName evidence="6">[2Fe-2S]-binding domain protein</fullName>
        <ecNumber evidence="6">1.-.-.-</ecNumber>
    </submittedName>
</protein>
<dbReference type="EMBL" id="AUZY01008930">
    <property type="protein sequence ID" value="EQD44328.1"/>
    <property type="molecule type" value="Genomic_DNA"/>
</dbReference>
<keyword evidence="2" id="KW-0479">Metal-binding</keyword>
<name>T0ZI01_9ZZZZ</name>
<proteinExistence type="predicted"/>
<dbReference type="PANTHER" id="PTHR44379:SF8">
    <property type="entry name" value="XANTHINE DEHYDROGENASE IRON-SULFUR-BINDING SUBUNIT XDHC-RELATED"/>
    <property type="match status" value="1"/>
</dbReference>
<dbReference type="InterPro" id="IPR051452">
    <property type="entry name" value="Diverse_Oxidoreductases"/>
</dbReference>
<dbReference type="GO" id="GO:0016491">
    <property type="term" value="F:oxidoreductase activity"/>
    <property type="evidence" value="ECO:0007669"/>
    <property type="project" value="UniProtKB-KW"/>
</dbReference>
<keyword evidence="3" id="KW-0408">Iron</keyword>
<comment type="caution">
    <text evidence="6">The sequence shown here is derived from an EMBL/GenBank/DDBJ whole genome shotgun (WGS) entry which is preliminary data.</text>
</comment>
<keyword evidence="6" id="KW-0560">Oxidoreductase</keyword>
<feature type="domain" description="[2Fe-2S]-binding" evidence="5">
    <location>
        <begin position="8"/>
        <end position="83"/>
    </location>
</feature>